<gene>
    <name evidence="1" type="ORF">PACLA_8A037867</name>
</gene>
<reference evidence="1" key="1">
    <citation type="submission" date="2020-04" db="EMBL/GenBank/DDBJ databases">
        <authorList>
            <person name="Alioto T."/>
            <person name="Alioto T."/>
            <person name="Gomez Garrido J."/>
        </authorList>
    </citation>
    <scope>NUCLEOTIDE SEQUENCE</scope>
    <source>
        <strain evidence="1">A484AB</strain>
    </source>
</reference>
<dbReference type="EMBL" id="CACRXK020020054">
    <property type="protein sequence ID" value="CAB4034371.1"/>
    <property type="molecule type" value="Genomic_DNA"/>
</dbReference>
<keyword evidence="2" id="KW-1185">Reference proteome</keyword>
<organism evidence="1 2">
    <name type="scientific">Paramuricea clavata</name>
    <name type="common">Red gorgonian</name>
    <name type="synonym">Violescent sea-whip</name>
    <dbReference type="NCBI Taxonomy" id="317549"/>
    <lineage>
        <taxon>Eukaryota</taxon>
        <taxon>Metazoa</taxon>
        <taxon>Cnidaria</taxon>
        <taxon>Anthozoa</taxon>
        <taxon>Octocorallia</taxon>
        <taxon>Malacalcyonacea</taxon>
        <taxon>Plexauridae</taxon>
        <taxon>Paramuricea</taxon>
    </lineage>
</organism>
<proteinExistence type="predicted"/>
<evidence type="ECO:0000313" key="1">
    <source>
        <dbReference type="EMBL" id="CAB4034371.1"/>
    </source>
</evidence>
<sequence>MANCFVLCALFLTVAVLVCSAQEEQDISVRNLKQKRKVQDTCQGLPGLPGRDGRDGRDAGLMGSSGKRGPRGPRGQAGKSGGVTGGAVYTRWGRKTCSNKTTQLYSGK</sequence>
<comment type="caution">
    <text evidence="1">The sequence shown here is derived from an EMBL/GenBank/DDBJ whole genome shotgun (WGS) entry which is preliminary data.</text>
</comment>
<dbReference type="AlphaFoldDB" id="A0A6S7JTK5"/>
<protein>
    <submittedName>
        <fullName evidence="1">Uncharacterized protein</fullName>
    </submittedName>
</protein>
<evidence type="ECO:0000313" key="2">
    <source>
        <dbReference type="Proteomes" id="UP001152795"/>
    </source>
</evidence>
<dbReference type="Proteomes" id="UP001152795">
    <property type="component" value="Unassembled WGS sequence"/>
</dbReference>
<name>A0A6S7JTK5_PARCT</name>
<accession>A0A6S7JTK5</accession>